<dbReference type="InterPro" id="IPR003156">
    <property type="entry name" value="DHHA1_dom"/>
</dbReference>
<gene>
    <name evidence="3" type="ORF">HXK00_04910</name>
</gene>
<proteinExistence type="predicted"/>
<feature type="domain" description="DDH" evidence="1">
    <location>
        <begin position="21"/>
        <end position="158"/>
    </location>
</feature>
<dbReference type="PANTHER" id="PTHR47618">
    <property type="entry name" value="BIFUNCTIONAL OLIGORIBONUCLEASE AND PAP PHOSPHATASE NRNA"/>
    <property type="match status" value="1"/>
</dbReference>
<dbReference type="Gene3D" id="3.10.310.30">
    <property type="match status" value="1"/>
</dbReference>
<dbReference type="EMBL" id="JABZFV010000101">
    <property type="protein sequence ID" value="MBF0934968.1"/>
    <property type="molecule type" value="Genomic_DNA"/>
</dbReference>
<organism evidence="3 4">
    <name type="scientific">Abiotrophia defectiva</name>
    <name type="common">Streptococcus defectivus</name>
    <dbReference type="NCBI Taxonomy" id="46125"/>
    <lineage>
        <taxon>Bacteria</taxon>
        <taxon>Bacillati</taxon>
        <taxon>Bacillota</taxon>
        <taxon>Bacilli</taxon>
        <taxon>Lactobacillales</taxon>
        <taxon>Aerococcaceae</taxon>
        <taxon>Abiotrophia</taxon>
    </lineage>
</organism>
<dbReference type="InterPro" id="IPR051319">
    <property type="entry name" value="Oligoribo/pAp-PDE_c-di-AMP_PDE"/>
</dbReference>
<dbReference type="AlphaFoldDB" id="A0A929QSQ0"/>
<dbReference type="Pfam" id="PF01368">
    <property type="entry name" value="DHH"/>
    <property type="match status" value="1"/>
</dbReference>
<dbReference type="Pfam" id="PF02272">
    <property type="entry name" value="DHHA1"/>
    <property type="match status" value="1"/>
</dbReference>
<evidence type="ECO:0000313" key="4">
    <source>
        <dbReference type="Proteomes" id="UP000757900"/>
    </source>
</evidence>
<dbReference type="Gene3D" id="3.90.1640.10">
    <property type="entry name" value="inorganic pyrophosphatase (n-terminal core)"/>
    <property type="match status" value="1"/>
</dbReference>
<reference evidence="3" key="1">
    <citation type="submission" date="2020-04" db="EMBL/GenBank/DDBJ databases">
        <title>Deep metagenomics examines the oral microbiome during advanced dental caries in children, revealing novel taxa and co-occurrences with host molecules.</title>
        <authorList>
            <person name="Baker J.L."/>
            <person name="Morton J.T."/>
            <person name="Dinis M."/>
            <person name="Alvarez R."/>
            <person name="Tran N.C."/>
            <person name="Knight R."/>
            <person name="Edlund A."/>
        </authorList>
    </citation>
    <scope>NUCLEOTIDE SEQUENCE</scope>
    <source>
        <strain evidence="3">JCVI_23_bin.16</strain>
    </source>
</reference>
<evidence type="ECO:0000259" key="1">
    <source>
        <dbReference type="Pfam" id="PF01368"/>
    </source>
</evidence>
<dbReference type="Proteomes" id="UP000757900">
    <property type="component" value="Unassembled WGS sequence"/>
</dbReference>
<feature type="domain" description="DHHA1" evidence="2">
    <location>
        <begin position="233"/>
        <end position="317"/>
    </location>
</feature>
<protein>
    <submittedName>
        <fullName evidence="3">Bifunctional oligoribonuclease/PAP phosphatase NrnA</fullName>
    </submittedName>
</protein>
<evidence type="ECO:0000313" key="3">
    <source>
        <dbReference type="EMBL" id="MBF0934968.1"/>
    </source>
</evidence>
<dbReference type="InterPro" id="IPR001667">
    <property type="entry name" value="DDH_dom"/>
</dbReference>
<dbReference type="SUPFAM" id="SSF64182">
    <property type="entry name" value="DHH phosphoesterases"/>
    <property type="match status" value="1"/>
</dbReference>
<comment type="caution">
    <text evidence="3">The sequence shown here is derived from an EMBL/GenBank/DDBJ whole genome shotgun (WGS) entry which is preliminary data.</text>
</comment>
<dbReference type="GO" id="GO:0003676">
    <property type="term" value="F:nucleic acid binding"/>
    <property type="evidence" value="ECO:0007669"/>
    <property type="project" value="InterPro"/>
</dbReference>
<evidence type="ECO:0000259" key="2">
    <source>
        <dbReference type="Pfam" id="PF02272"/>
    </source>
</evidence>
<dbReference type="InterPro" id="IPR038763">
    <property type="entry name" value="DHH_sf"/>
</dbReference>
<dbReference type="PANTHER" id="PTHR47618:SF1">
    <property type="entry name" value="BIFUNCTIONAL OLIGORIBONUCLEASE AND PAP PHOSPHATASE NRNA"/>
    <property type="match status" value="1"/>
</dbReference>
<accession>A0A929QSQ0</accession>
<sequence length="328" mass="36303">MYIEHHEAQALIQLIQAAQTIIIHRHVRPDPDAIGSQLGLKSLIESTFPDKRVLAAGTTTQGLKWIGAMDKVTAADYQGALVIVCDTANQPRIDGDHYDKGATLVKIDHHPPVDDYGQLQIVHPIASSTCEIIAEISRHLGDQLPMQDQAARLLYTGMVSDTARFLYESTTSRTLEVAAWLKQYDFSSFEISDRFMRLSFEEAKFQGHIFETMSINEAGVAWVTISQEDIKAFGISEEQTQIAVTLPGRIEGVLSWVIFVQQEDNGDHYRCRIRSKGPVINGIAANHDGGGHPMASGANAHSLAERQAIVEELTQAVLAYRQEIEQEA</sequence>
<name>A0A929QSQ0_ABIDE</name>